<evidence type="ECO:0000313" key="5">
    <source>
        <dbReference type="Proteomes" id="UP000198778"/>
    </source>
</evidence>
<keyword evidence="5" id="KW-1185">Reference proteome</keyword>
<name>A0A1H0L100_9BACI</name>
<reference evidence="5" key="1">
    <citation type="submission" date="2016-10" db="EMBL/GenBank/DDBJ databases">
        <authorList>
            <person name="Varghese N."/>
            <person name="Submissions S."/>
        </authorList>
    </citation>
    <scope>NUCLEOTIDE SEQUENCE [LARGE SCALE GENOMIC DNA]</scope>
    <source>
        <strain evidence="5">CGMCC 1.10369</strain>
    </source>
</reference>
<dbReference type="OrthoDB" id="2964225at2"/>
<accession>A0A1H0L100</accession>
<dbReference type="EMBL" id="FNIL01000022">
    <property type="protein sequence ID" value="SDO61712.1"/>
    <property type="molecule type" value="Genomic_DNA"/>
</dbReference>
<evidence type="ECO:0000256" key="2">
    <source>
        <dbReference type="SAM" id="MobiDB-lite"/>
    </source>
</evidence>
<protein>
    <recommendedName>
        <fullName evidence="6">Gas vesicle protein</fullName>
    </recommendedName>
</protein>
<feature type="compositionally biased region" description="Low complexity" evidence="2">
    <location>
        <begin position="139"/>
        <end position="149"/>
    </location>
</feature>
<dbReference type="AlphaFoldDB" id="A0A1H0L100"/>
<feature type="compositionally biased region" description="Basic and acidic residues" evidence="2">
    <location>
        <begin position="47"/>
        <end position="60"/>
    </location>
</feature>
<keyword evidence="3" id="KW-1133">Transmembrane helix</keyword>
<feature type="region of interest" description="Disordered" evidence="2">
    <location>
        <begin position="120"/>
        <end position="157"/>
    </location>
</feature>
<keyword evidence="1" id="KW-0175">Coiled coil</keyword>
<evidence type="ECO:0000256" key="1">
    <source>
        <dbReference type="SAM" id="Coils"/>
    </source>
</evidence>
<keyword evidence="3" id="KW-0812">Transmembrane</keyword>
<evidence type="ECO:0008006" key="6">
    <source>
        <dbReference type="Google" id="ProtNLM"/>
    </source>
</evidence>
<dbReference type="Proteomes" id="UP000198778">
    <property type="component" value="Unassembled WGS sequence"/>
</dbReference>
<proteinExistence type="predicted"/>
<feature type="coiled-coil region" evidence="1">
    <location>
        <begin position="70"/>
        <end position="119"/>
    </location>
</feature>
<feature type="transmembrane region" description="Helical" evidence="3">
    <location>
        <begin position="15"/>
        <end position="32"/>
    </location>
</feature>
<dbReference type="Gene3D" id="1.20.120.20">
    <property type="entry name" value="Apolipoprotein"/>
    <property type="match status" value="1"/>
</dbReference>
<evidence type="ECO:0000313" key="4">
    <source>
        <dbReference type="EMBL" id="SDO61712.1"/>
    </source>
</evidence>
<dbReference type="RefSeq" id="WP_090844707.1">
    <property type="nucleotide sequence ID" value="NZ_FNIL01000022.1"/>
</dbReference>
<evidence type="ECO:0000256" key="3">
    <source>
        <dbReference type="SAM" id="Phobius"/>
    </source>
</evidence>
<sequence>MDNQNQGQGSAGKKLLTGMAAGALIGVAAVMLDSNARRKVIDTTTEMKDSTMRMAGEVRNDPQGTKDQIMERVESAADILKNTVGDLQNLYDKANNEVFDQAKEVKEDVEKTLSSAKNIGEELKEVGSQVGEAKEELTSEGSDSSESTGQDNSRPIQ</sequence>
<organism evidence="4 5">
    <name type="scientific">Alkalicoccus daliensis</name>
    <dbReference type="NCBI Taxonomy" id="745820"/>
    <lineage>
        <taxon>Bacteria</taxon>
        <taxon>Bacillati</taxon>
        <taxon>Bacillota</taxon>
        <taxon>Bacilli</taxon>
        <taxon>Bacillales</taxon>
        <taxon>Bacillaceae</taxon>
        <taxon>Alkalicoccus</taxon>
    </lineage>
</organism>
<gene>
    <name evidence="4" type="ORF">SAMN04488053_12213</name>
</gene>
<feature type="region of interest" description="Disordered" evidence="2">
    <location>
        <begin position="47"/>
        <end position="66"/>
    </location>
</feature>
<keyword evidence="3" id="KW-0472">Membrane</keyword>